<evidence type="ECO:0008006" key="6">
    <source>
        <dbReference type="Google" id="ProtNLM"/>
    </source>
</evidence>
<evidence type="ECO:0000256" key="3">
    <source>
        <dbReference type="SAM" id="SignalP"/>
    </source>
</evidence>
<feature type="compositionally biased region" description="Low complexity" evidence="1">
    <location>
        <begin position="260"/>
        <end position="287"/>
    </location>
</feature>
<organism evidence="4 5">
    <name type="scientific">Tessaracoccus flavescens</name>
    <dbReference type="NCBI Taxonomy" id="399497"/>
    <lineage>
        <taxon>Bacteria</taxon>
        <taxon>Bacillati</taxon>
        <taxon>Actinomycetota</taxon>
        <taxon>Actinomycetes</taxon>
        <taxon>Propionibacteriales</taxon>
        <taxon>Propionibacteriaceae</taxon>
        <taxon>Tessaracoccus</taxon>
    </lineage>
</organism>
<evidence type="ECO:0000256" key="2">
    <source>
        <dbReference type="SAM" id="Phobius"/>
    </source>
</evidence>
<keyword evidence="2" id="KW-1133">Transmembrane helix</keyword>
<feature type="signal peptide" evidence="3">
    <location>
        <begin position="1"/>
        <end position="27"/>
    </location>
</feature>
<dbReference type="SUPFAM" id="SSF63829">
    <property type="entry name" value="Calcium-dependent phosphotriesterase"/>
    <property type="match status" value="1"/>
</dbReference>
<feature type="chain" id="PRO_5037679006" description="Gram-positive cocci surface proteins LPxTG domain-containing protein" evidence="3">
    <location>
        <begin position="28"/>
        <end position="328"/>
    </location>
</feature>
<evidence type="ECO:0000256" key="1">
    <source>
        <dbReference type="SAM" id="MobiDB-lite"/>
    </source>
</evidence>
<keyword evidence="2" id="KW-0472">Membrane</keyword>
<gene>
    <name evidence="4" type="ORF">K8V15_00125</name>
</gene>
<comment type="caution">
    <text evidence="4">The sequence shown here is derived from an EMBL/GenBank/DDBJ whole genome shotgun (WGS) entry which is preliminary data.</text>
</comment>
<evidence type="ECO:0000313" key="5">
    <source>
        <dbReference type="Proteomes" id="UP000712713"/>
    </source>
</evidence>
<feature type="region of interest" description="Disordered" evidence="1">
    <location>
        <begin position="241"/>
        <end position="301"/>
    </location>
</feature>
<dbReference type="Proteomes" id="UP000712713">
    <property type="component" value="Unassembled WGS sequence"/>
</dbReference>
<sequence length="328" mass="33436">MSFLQRASATAVVGVLLAGHAVGIALADDIEPPVGIAPIVGMTVQEGTDTLWLAGVDANEGVVTSSDGTRVRFSAEPQSVQALAWDDDRLWIGDIGDEASSRDFVVVYRLASVADDTSSYNAFDFEYEDGAQHATAMMISGRGRIYIATAGDNPGIYRAPTEPSRQEVNTLERVADAPAGVTDGAFMNDGTTLVLRTATGLEYIDALTWERAVTETLTGAPEGESVAVGADDVVYVGGNPTIRTGAMPDADVTTAVGENTSPEASPSTPASAPASAASGTSSETTAPDSGATVQPPSSSGPGRTGTLIAVLAAGVLALAAGAFVAIRR</sequence>
<keyword evidence="3" id="KW-0732">Signal</keyword>
<name>A0A921JPW5_9ACTN</name>
<accession>A0A921JPW5</accession>
<reference evidence="4" key="1">
    <citation type="journal article" date="2021" name="PeerJ">
        <title>Extensive microbial diversity within the chicken gut microbiome revealed by metagenomics and culture.</title>
        <authorList>
            <person name="Gilroy R."/>
            <person name="Ravi A."/>
            <person name="Getino M."/>
            <person name="Pursley I."/>
            <person name="Horton D.L."/>
            <person name="Alikhan N.F."/>
            <person name="Baker D."/>
            <person name="Gharbi K."/>
            <person name="Hall N."/>
            <person name="Watson M."/>
            <person name="Adriaenssens E.M."/>
            <person name="Foster-Nyarko E."/>
            <person name="Jarju S."/>
            <person name="Secka A."/>
            <person name="Antonio M."/>
            <person name="Oren A."/>
            <person name="Chaudhuri R.R."/>
            <person name="La Ragione R."/>
            <person name="Hildebrand F."/>
            <person name="Pallen M.J."/>
        </authorList>
    </citation>
    <scope>NUCLEOTIDE SEQUENCE</scope>
    <source>
        <strain evidence="4">ChiGjej3B3-7470</strain>
    </source>
</reference>
<dbReference type="EMBL" id="DYZF01000005">
    <property type="protein sequence ID" value="HJE50391.1"/>
    <property type="molecule type" value="Genomic_DNA"/>
</dbReference>
<feature type="transmembrane region" description="Helical" evidence="2">
    <location>
        <begin position="307"/>
        <end position="326"/>
    </location>
</feature>
<feature type="compositionally biased region" description="Polar residues" evidence="1">
    <location>
        <begin position="291"/>
        <end position="301"/>
    </location>
</feature>
<reference evidence="4" key="2">
    <citation type="submission" date="2021-09" db="EMBL/GenBank/DDBJ databases">
        <authorList>
            <person name="Gilroy R."/>
        </authorList>
    </citation>
    <scope>NUCLEOTIDE SEQUENCE</scope>
    <source>
        <strain evidence="4">ChiGjej3B3-7470</strain>
    </source>
</reference>
<keyword evidence="2" id="KW-0812">Transmembrane</keyword>
<proteinExistence type="predicted"/>
<evidence type="ECO:0000313" key="4">
    <source>
        <dbReference type="EMBL" id="HJE50391.1"/>
    </source>
</evidence>
<dbReference type="AlphaFoldDB" id="A0A921JPW5"/>
<protein>
    <recommendedName>
        <fullName evidence="6">Gram-positive cocci surface proteins LPxTG domain-containing protein</fullName>
    </recommendedName>
</protein>